<feature type="compositionally biased region" description="Low complexity" evidence="2">
    <location>
        <begin position="51"/>
        <end position="61"/>
    </location>
</feature>
<dbReference type="CDD" id="cd12148">
    <property type="entry name" value="fungal_TF_MHR"/>
    <property type="match status" value="1"/>
</dbReference>
<proteinExistence type="predicted"/>
<feature type="region of interest" description="Disordered" evidence="2">
    <location>
        <begin position="1"/>
        <end position="117"/>
    </location>
</feature>
<dbReference type="Pfam" id="PF00172">
    <property type="entry name" value="Zn_clus"/>
    <property type="match status" value="1"/>
</dbReference>
<feature type="compositionally biased region" description="Low complexity" evidence="2">
    <location>
        <begin position="604"/>
        <end position="616"/>
    </location>
</feature>
<dbReference type="RefSeq" id="XP_003845295.1">
    <property type="nucleotide sequence ID" value="XM_003845247.1"/>
</dbReference>
<dbReference type="PROSITE" id="PS00463">
    <property type="entry name" value="ZN2_CY6_FUNGAL_1"/>
    <property type="match status" value="1"/>
</dbReference>
<dbReference type="GeneID" id="13285914"/>
<accession>E5AF27</accession>
<evidence type="ECO:0000256" key="2">
    <source>
        <dbReference type="SAM" id="MobiDB-lite"/>
    </source>
</evidence>
<dbReference type="SUPFAM" id="SSF57701">
    <property type="entry name" value="Zn2/Cys6 DNA-binding domain"/>
    <property type="match status" value="1"/>
</dbReference>
<sequence>MAELDAPAQKRARLDSGNHPVFNGHPFPPPPLPPHNHHSRTPSHPTLVQVLPHSPSHQNPPNNLPPPYPSQSQGPYQGQGPLPSPLVAPSGIRSFADPRSIPSPSQHPHGIIGPPPVTISQDRIAAYRQPPVPQTSSAPDLERSRSTSISVDVKSQQSSQGMEHGGHHSPWSSHPEHRPNGSISNGYGHNITPPHPNGQAVYPPPPPAGQHYPPPVTPYAQGPYIGDYAASQQVRRKQVRATQACNHCRSRKQKCDEARPCQFCRENNFDCQYKDVPPPKQDRSMMQLQDGVNSIHEVLKEFANEFTAYKREMTTWKQSVESRLGPGRVFDMTSGHGSPEVSFVQPLREQGGWGGRTPIQGRPQPRVNSMKMESPVGPSSHMSPSGLQASTPIKQEAMFAPPQQPATPADSVRTDLSRATETGSKEKSGLQGDHTTPAHKLLEEWQSMNVFYHDVPYLNKIVEQGHKVSDYPMLLEQDRGQLRIWGVGEGHDISDGTQAPGSPESSGNDHSDGPSPAPGSGPGKEGLWGHPPFDYSSPATPKETSGMEGGLDQDGRPNFHSAVLQELQESYLVNMHVLHPFMNRSKLKRMFKDFSEQYSPDCRPVPGKSPVPGSVPLSFNPGVKRKRSTSAFGDPASPRGPIERSLRNAIVLLVCALGKVFNYTDKRLPAPCKDKTPFAGAWGHTGGSPHPTGSFYSESTDDHRPRNIDVLPGMAYFAYATDILGNQHGGNTVAHAQAMILAALYLSQFARVLESWSWIHSACRVTMVLVKADYPKLLRSYYLSNGHQVTAKDRYQKNSVMCVYWTCLQLESDILAEMSTLPPSGISEHQSDIMYPAGVSDRFPTEDGAGYENQPQEGQSSNANDSYAMMIYSSQIWLRVILNEAHNALYGASGRVGFDVTNVKEVVANAKVHIEILESWKRTLPPILDWQDGDLPPTDLNLARLRAKYYGGLYMMLRPYLRIAIHVLEFPPAPATANQYNSDESNVHMVDLSEDQQKIIEIACKCIESAVRSTIAFDRVGANPESPYMGYQSQRTKRLIVTNIFGTLHAQFGNMLVLTSVLKSKLYPRVARSTSLNRTNLTALLQRTIAILEEVSPNSPILSMDLEILRNVQAQEGLR</sequence>
<dbReference type="eggNOG" id="ENOG502QT5J">
    <property type="taxonomic scope" value="Eukaryota"/>
</dbReference>
<dbReference type="InterPro" id="IPR036864">
    <property type="entry name" value="Zn2-C6_fun-type_DNA-bd_sf"/>
</dbReference>
<keyword evidence="5" id="KW-1185">Reference proteome</keyword>
<dbReference type="PROSITE" id="PS50048">
    <property type="entry name" value="ZN2_CY6_FUNGAL_2"/>
    <property type="match status" value="1"/>
</dbReference>
<dbReference type="HOGENOM" id="CLU_004835_0_0_1"/>
<feature type="region of interest" description="Disordered" evidence="2">
    <location>
        <begin position="401"/>
        <end position="435"/>
    </location>
</feature>
<feature type="region of interest" description="Disordered" evidence="2">
    <location>
        <begin position="602"/>
        <end position="639"/>
    </location>
</feature>
<dbReference type="InterPro" id="IPR001138">
    <property type="entry name" value="Zn2Cys6_DnaBD"/>
</dbReference>
<feature type="compositionally biased region" description="Low complexity" evidence="2">
    <location>
        <begin position="70"/>
        <end position="81"/>
    </location>
</feature>
<dbReference type="InParanoid" id="E5AF27"/>
<organism evidence="4 5">
    <name type="scientific">Leptosphaeria maculans (strain JN3 / isolate v23.1.3 / race Av1-4-5-6-7-8)</name>
    <name type="common">Blackleg fungus</name>
    <name type="synonym">Phoma lingam</name>
    <dbReference type="NCBI Taxonomy" id="985895"/>
    <lineage>
        <taxon>Eukaryota</taxon>
        <taxon>Fungi</taxon>
        <taxon>Dikarya</taxon>
        <taxon>Ascomycota</taxon>
        <taxon>Pezizomycotina</taxon>
        <taxon>Dothideomycetes</taxon>
        <taxon>Pleosporomycetidae</taxon>
        <taxon>Pleosporales</taxon>
        <taxon>Pleosporineae</taxon>
        <taxon>Leptosphaeriaceae</taxon>
        <taxon>Plenodomus</taxon>
        <taxon>Plenodomus lingam/Leptosphaeria maculans species complex</taxon>
    </lineage>
</organism>
<feature type="domain" description="Zn(2)-C6 fungal-type" evidence="3">
    <location>
        <begin position="244"/>
        <end position="273"/>
    </location>
</feature>
<dbReference type="OrthoDB" id="5244761at2759"/>
<dbReference type="AlphaFoldDB" id="E5AF27"/>
<dbReference type="PANTHER" id="PTHR47785:SF4">
    <property type="entry name" value="ZN(II)2CYS6 TRANSCRIPTION FACTOR (EUROFUNG)"/>
    <property type="match status" value="1"/>
</dbReference>
<dbReference type="CDD" id="cd00067">
    <property type="entry name" value="GAL4"/>
    <property type="match status" value="1"/>
</dbReference>
<name>E5AF27_LEPMJ</name>
<dbReference type="Proteomes" id="UP000002668">
    <property type="component" value="Genome"/>
</dbReference>
<dbReference type="GO" id="GO:0000981">
    <property type="term" value="F:DNA-binding transcription factor activity, RNA polymerase II-specific"/>
    <property type="evidence" value="ECO:0007669"/>
    <property type="project" value="InterPro"/>
</dbReference>
<gene>
    <name evidence="4" type="ORF">LEMA_P006030.1</name>
</gene>
<evidence type="ECO:0000313" key="4">
    <source>
        <dbReference type="EMBL" id="CBY01816.1"/>
    </source>
</evidence>
<dbReference type="VEuPathDB" id="FungiDB:LEMA_P006030.1"/>
<reference evidence="5" key="1">
    <citation type="journal article" date="2011" name="Nat. Commun.">
        <title>Effector diversification within compartments of the Leptosphaeria maculans genome affected by Repeat-Induced Point mutations.</title>
        <authorList>
            <person name="Rouxel T."/>
            <person name="Grandaubert J."/>
            <person name="Hane J.K."/>
            <person name="Hoede C."/>
            <person name="van de Wouw A.P."/>
            <person name="Couloux A."/>
            <person name="Dominguez V."/>
            <person name="Anthouard V."/>
            <person name="Bally P."/>
            <person name="Bourras S."/>
            <person name="Cozijnsen A.J."/>
            <person name="Ciuffetti L.M."/>
            <person name="Degrave A."/>
            <person name="Dilmaghani A."/>
            <person name="Duret L."/>
            <person name="Fudal I."/>
            <person name="Goodwin S.B."/>
            <person name="Gout L."/>
            <person name="Glaser N."/>
            <person name="Linglin J."/>
            <person name="Kema G.H.J."/>
            <person name="Lapalu N."/>
            <person name="Lawrence C.B."/>
            <person name="May K."/>
            <person name="Meyer M."/>
            <person name="Ollivier B."/>
            <person name="Poulain J."/>
            <person name="Schoch C.L."/>
            <person name="Simon A."/>
            <person name="Spatafora J.W."/>
            <person name="Stachowiak A."/>
            <person name="Turgeon B.G."/>
            <person name="Tyler B.M."/>
            <person name="Vincent D."/>
            <person name="Weissenbach J."/>
            <person name="Amselem J."/>
            <person name="Quesneville H."/>
            <person name="Oliver R.P."/>
            <person name="Wincker P."/>
            <person name="Balesdent M.-H."/>
            <person name="Howlett B.J."/>
        </authorList>
    </citation>
    <scope>NUCLEOTIDE SEQUENCE [LARGE SCALE GENOMIC DNA]</scope>
    <source>
        <strain evidence="5">JN3 / isolate v23.1.3 / race Av1-4-5-6-7-8</strain>
    </source>
</reference>
<evidence type="ECO:0000313" key="5">
    <source>
        <dbReference type="Proteomes" id="UP000002668"/>
    </source>
</evidence>
<feature type="region of interest" description="Disordered" evidence="2">
    <location>
        <begin position="348"/>
        <end position="388"/>
    </location>
</feature>
<dbReference type="PANTHER" id="PTHR47785">
    <property type="entry name" value="ZN(II)2CYS6 TRANSCRIPTION FACTOR (EUROFUNG)-RELATED-RELATED"/>
    <property type="match status" value="1"/>
</dbReference>
<keyword evidence="1" id="KW-0539">Nucleus</keyword>
<evidence type="ECO:0000256" key="1">
    <source>
        <dbReference type="ARBA" id="ARBA00023242"/>
    </source>
</evidence>
<evidence type="ECO:0000259" key="3">
    <source>
        <dbReference type="PROSITE" id="PS50048"/>
    </source>
</evidence>
<feature type="compositionally biased region" description="Polar residues" evidence="2">
    <location>
        <begin position="146"/>
        <end position="161"/>
    </location>
</feature>
<dbReference type="Gene3D" id="4.10.240.10">
    <property type="entry name" value="Zn(2)-C6 fungal-type DNA-binding domain"/>
    <property type="match status" value="1"/>
</dbReference>
<feature type="region of interest" description="Disordered" evidence="2">
    <location>
        <begin position="130"/>
        <end position="200"/>
    </location>
</feature>
<feature type="compositionally biased region" description="Basic and acidic residues" evidence="2">
    <location>
        <begin position="412"/>
        <end position="428"/>
    </location>
</feature>
<dbReference type="OMA" id="DSWKWIS"/>
<dbReference type="STRING" id="985895.E5AF27"/>
<feature type="region of interest" description="Disordered" evidence="2">
    <location>
        <begin position="488"/>
        <end position="557"/>
    </location>
</feature>
<feature type="compositionally biased region" description="Polar residues" evidence="2">
    <location>
        <begin position="495"/>
        <end position="506"/>
    </location>
</feature>
<dbReference type="SMART" id="SM00066">
    <property type="entry name" value="GAL4"/>
    <property type="match status" value="1"/>
</dbReference>
<dbReference type="GO" id="GO:0008270">
    <property type="term" value="F:zinc ion binding"/>
    <property type="evidence" value="ECO:0007669"/>
    <property type="project" value="InterPro"/>
</dbReference>
<dbReference type="EMBL" id="FP929139">
    <property type="protein sequence ID" value="CBY01816.1"/>
    <property type="molecule type" value="Genomic_DNA"/>
</dbReference>
<dbReference type="InterPro" id="IPR053181">
    <property type="entry name" value="EcdB-like_regulator"/>
</dbReference>
<protein>
    <recommendedName>
        <fullName evidence="3">Zn(2)-C6 fungal-type domain-containing protein</fullName>
    </recommendedName>
</protein>